<reference evidence="2" key="1">
    <citation type="submission" date="2021-02" db="EMBL/GenBank/DDBJ databases">
        <authorList>
            <person name="Syme A R."/>
            <person name="Syme A R."/>
            <person name="Moolhuijzen P."/>
        </authorList>
    </citation>
    <scope>NUCLEOTIDE SEQUENCE</scope>
    <source>
        <strain evidence="2">W1-1</strain>
    </source>
</reference>
<feature type="compositionally biased region" description="Low complexity" evidence="1">
    <location>
        <begin position="201"/>
        <end position="211"/>
    </location>
</feature>
<feature type="region of interest" description="Disordered" evidence="1">
    <location>
        <begin position="855"/>
        <end position="906"/>
    </location>
</feature>
<evidence type="ECO:0000256" key="1">
    <source>
        <dbReference type="SAM" id="MobiDB-lite"/>
    </source>
</evidence>
<name>A0A6S6VB78_9PLEO</name>
<evidence type="ECO:0000313" key="2">
    <source>
        <dbReference type="EMBL" id="CAE6995818.1"/>
    </source>
</evidence>
<accession>A0A6S6VB78</accession>
<feature type="compositionally biased region" description="Basic and acidic residues" evidence="1">
    <location>
        <begin position="1185"/>
        <end position="1202"/>
    </location>
</feature>
<feature type="compositionally biased region" description="Low complexity" evidence="1">
    <location>
        <begin position="897"/>
        <end position="906"/>
    </location>
</feature>
<feature type="region of interest" description="Disordered" evidence="1">
    <location>
        <begin position="333"/>
        <end position="384"/>
    </location>
</feature>
<protein>
    <submittedName>
        <fullName evidence="2">Borrelia P83 domain containing protein</fullName>
    </submittedName>
</protein>
<feature type="compositionally biased region" description="Basic and acidic residues" evidence="1">
    <location>
        <begin position="859"/>
        <end position="871"/>
    </location>
</feature>
<feature type="compositionally biased region" description="Basic and acidic residues" evidence="1">
    <location>
        <begin position="1144"/>
        <end position="1174"/>
    </location>
</feature>
<feature type="compositionally biased region" description="Basic and acidic residues" evidence="1">
    <location>
        <begin position="1219"/>
        <end position="1232"/>
    </location>
</feature>
<feature type="compositionally biased region" description="Acidic residues" evidence="1">
    <location>
        <begin position="336"/>
        <end position="349"/>
    </location>
</feature>
<feature type="region of interest" description="Disordered" evidence="1">
    <location>
        <begin position="1"/>
        <end position="70"/>
    </location>
</feature>
<dbReference type="Proteomes" id="UP000472372">
    <property type="component" value="Chromosome 1"/>
</dbReference>
<feature type="compositionally biased region" description="Polar residues" evidence="1">
    <location>
        <begin position="350"/>
        <end position="370"/>
    </location>
</feature>
<feature type="compositionally biased region" description="Basic and acidic residues" evidence="1">
    <location>
        <begin position="1315"/>
        <end position="1331"/>
    </location>
</feature>
<feature type="region of interest" description="Disordered" evidence="1">
    <location>
        <begin position="1314"/>
        <end position="1357"/>
    </location>
</feature>
<gene>
    <name evidence="2" type="ORF">PTTW11_00197</name>
</gene>
<feature type="region of interest" description="Disordered" evidence="1">
    <location>
        <begin position="1142"/>
        <end position="1296"/>
    </location>
</feature>
<proteinExistence type="predicted"/>
<feature type="compositionally biased region" description="Polar residues" evidence="1">
    <location>
        <begin position="16"/>
        <end position="27"/>
    </location>
</feature>
<organism evidence="2 3">
    <name type="scientific">Pyrenophora teres f. teres</name>
    <dbReference type="NCBI Taxonomy" id="97479"/>
    <lineage>
        <taxon>Eukaryota</taxon>
        <taxon>Fungi</taxon>
        <taxon>Dikarya</taxon>
        <taxon>Ascomycota</taxon>
        <taxon>Pezizomycotina</taxon>
        <taxon>Dothideomycetes</taxon>
        <taxon>Pleosporomycetidae</taxon>
        <taxon>Pleosporales</taxon>
        <taxon>Pleosporineae</taxon>
        <taxon>Pleosporaceae</taxon>
        <taxon>Pyrenophora</taxon>
    </lineage>
</organism>
<sequence length="1605" mass="172397">MDTPTPTTGLKRAKNSPATGASQATPTPSRPRELKPLRAARKAGVDYDASMIKGMNPPSANTAGGTPIASAPRSMNAIQLLARVNNATTIDKKSRDSARRDLANKLEYMKTLCTDDNALMKRESVVVAKAWEDKLHRRTREASENLNGYKSFVNEALGLMETWEVNWGGPKDSQGWTGSENFNLHVDSICSDLEEGPEVQSPSRSSSATLSLGNGHETRREAQRVMIRKHLDELVACFPSGDPMANINKAALTTAWEARFWQNTYEKTAYLNMYLDAIEDSAMDLKEWRDEWALSDEGKKSGRESFLEYVKKYHRNDVHFSLPAVIQPVGATTAGVEEDAEGETDDEDYQSSSPAASPYHQDNGSNNNNLPYYLPTTPHQDTNTNFDTAIQDTNFDDAIFDLAGGNLPAFGDDGNSANMFAQGFQGAWNDIPVDPSLGSFTTAWEPQASSQPMPVNPSLEELVGAWVPQASSGDMAANPSLEQLMDSWVAQSSSSDVTIDPALLDGTVVSAVTTSSTAQLVSPYAQASSSDMTIDPALLDGTIVPAATTSSATQLVSPYSQSREMDGVAYHVTVEKPVVSQAQAQVPSTTVAKPVEDVEMGESSTVLPPSKDLTTTIATVTPDVEMGEAVSMPLFGTKDQTSRNEDVCMASEELSKSTAGTVMPVTGFSATGGRFNLGFGDNASKKVQFDLGFVPGATNPFGTQSKAPVSILKQTAPAPPPGYPFASYTSFSPSPSFTQSGGMAPKTAAPTSAWTSPSSFVPASATSGGIAAKTAKPATSASSVAPTSFLAPASSIASAAAIASASSVSLTPAKIGGIAVKTEKPATSVSSIALTPSIAPISSVAPTPAKLGGIAEQTAKPEPKPKSDAEKPIFGPEDVKSSSGSTGTKAAPKPDGTKPVTTKPDVTKPIFSLSGINFGNGPAVTRPAPKPVCDFGGPIPEFSKMLKRGVPQAVVVAPVSSSQIAEKTQTEKAVAPVQTATEATIVNVTDGGVETQADKKQADAQVKVSTPPILTTIDSVSKEPLVDEAPKEFPTASKKPSVDEVSAESTVVVETPQTEAVSTVDRFLTAMDELKSIWDRLSDAEITSALAKKLDNEPNVFDHNDWSAALQLMKSVKLIFKPSEAVSQHPNLVLLNTKKPAPVAEEKKQKVEQPQKVAESKGKERVEVKAHLDNKPLQQKSTTEMAEKKAPDSAAKATEKVSESAAKATEKVPVLATKATEKKPEYAAKATEKAPVSATKTTEKQVSESSAKATEKKPESAIKATEQQISVSAPRATETAPISAAKATEKKPEFTAKVTEEKISEFAIKATAKMPEVEEQKDTKGKERVEGKTQLGSKPLRQEPATKATKDKKTEVPVPKLSPRFNELVEEIAVSRDLWIKEHQAYGTPRALLNIGEELLTHGPEFSIENTNIEELEDVSCKWEQLLTTADCLKALQEAFHGDYDAKFRRDAQKFREHKRVYEVYHYKSSQGATGSKLRQKYYEREAHKQDVAGMKMREEVKDELHDLLGMYGEYLTSLENLQSLFRFPDSLIHMSEASLVAFHELIEARHKAFLFEVVPFPREVFDDLTVEEAQHALIKDCCADPLTDAAYDQLMAKADALNFD</sequence>
<dbReference type="EMBL" id="HG992977">
    <property type="protein sequence ID" value="CAE6995818.1"/>
    <property type="molecule type" value="Genomic_DNA"/>
</dbReference>
<evidence type="ECO:0000313" key="3">
    <source>
        <dbReference type="Proteomes" id="UP000472372"/>
    </source>
</evidence>
<feature type="region of interest" description="Disordered" evidence="1">
    <location>
        <begin position="193"/>
        <end position="217"/>
    </location>
</feature>
<feature type="compositionally biased region" description="Basic and acidic residues" evidence="1">
    <location>
        <begin position="1287"/>
        <end position="1296"/>
    </location>
</feature>